<protein>
    <submittedName>
        <fullName evidence="9">Putative outer membrane starch-binding protein</fullName>
    </submittedName>
</protein>
<evidence type="ECO:0000256" key="3">
    <source>
        <dbReference type="ARBA" id="ARBA00022729"/>
    </source>
</evidence>
<evidence type="ECO:0000256" key="1">
    <source>
        <dbReference type="ARBA" id="ARBA00004442"/>
    </source>
</evidence>
<keyword evidence="5" id="KW-0998">Cell outer membrane</keyword>
<keyword evidence="10" id="KW-1185">Reference proteome</keyword>
<evidence type="ECO:0000259" key="8">
    <source>
        <dbReference type="Pfam" id="PF14322"/>
    </source>
</evidence>
<feature type="chain" id="PRO_5017630082" evidence="6">
    <location>
        <begin position="22"/>
        <end position="531"/>
    </location>
</feature>
<sequence>MKNKITYKNILQLFAVLFLFASCSDDYLDVKQEDSYTLETAYQNDKLVENSTNSLYCGSWFDFYNGPYHVMLEVSSGNMTGFDPGSFGSLVHRSTDSNLLNAWKSLYSVVAQSNAVLINLPKYVGPNVTESVTNNALGEAHFMRALAYFYLVRLYGPVPIVENSYDFFDNYNVPPNTTASIYTFIENDLIQASKLLKTKVRTSNYADNARVSSGSAKAMLAKVYLYQNKFTLSKTLAMEVINSGEFKLLGGSELRNKSFGDLYSTANNNNEETIAAIQWVTGGGYSAANYSNTVYAGSSSLTAATYNGVYAPSQDLMKTAYEIYELNGVTYEDLRRKETYMIKGDKYEYLQSKQGASYDTSIDENFGAQNSGAGIKKYVVGRSSKYAGDEDPDNHGYANNTYLMRYSEVYLILAEAILAGNTSTSDPDAIDAINVVRRRAGLLGYTTKFTDLQLLKERRAELAFEGEFWFDLCRIDRSTAVDIILSQNRGTIVNPYYVASVSSSSFIFPIPAFEVQKNPHLNDTPVTYTNK</sequence>
<comment type="subcellular location">
    <subcellularLocation>
        <location evidence="1">Cell outer membrane</location>
    </subcellularLocation>
</comment>
<evidence type="ECO:0000259" key="7">
    <source>
        <dbReference type="Pfam" id="PF07980"/>
    </source>
</evidence>
<dbReference type="SUPFAM" id="SSF48452">
    <property type="entry name" value="TPR-like"/>
    <property type="match status" value="1"/>
</dbReference>
<keyword evidence="4" id="KW-0472">Membrane</keyword>
<dbReference type="OrthoDB" id="5694214at2"/>
<evidence type="ECO:0000256" key="6">
    <source>
        <dbReference type="SAM" id="SignalP"/>
    </source>
</evidence>
<dbReference type="InterPro" id="IPR012944">
    <property type="entry name" value="SusD_RagB_dom"/>
</dbReference>
<dbReference type="AlphaFoldDB" id="A0A3E0ESK3"/>
<dbReference type="RefSeq" id="WP_115810870.1">
    <property type="nucleotide sequence ID" value="NZ_QUNI01000002.1"/>
</dbReference>
<dbReference type="InterPro" id="IPR011990">
    <property type="entry name" value="TPR-like_helical_dom_sf"/>
</dbReference>
<dbReference type="InterPro" id="IPR033985">
    <property type="entry name" value="SusD-like_N"/>
</dbReference>
<keyword evidence="3 6" id="KW-0732">Signal</keyword>
<evidence type="ECO:0000256" key="5">
    <source>
        <dbReference type="ARBA" id="ARBA00023237"/>
    </source>
</evidence>
<dbReference type="EMBL" id="QUNI01000002">
    <property type="protein sequence ID" value="REH01178.1"/>
    <property type="molecule type" value="Genomic_DNA"/>
</dbReference>
<name>A0A3E0ESK3_9FLAO</name>
<gene>
    <name evidence="9" type="ORF">C8P67_102442</name>
</gene>
<feature type="domain" description="SusD-like N-terminal" evidence="8">
    <location>
        <begin position="26"/>
        <end position="225"/>
    </location>
</feature>
<comment type="caution">
    <text evidence="9">The sequence shown here is derived from an EMBL/GenBank/DDBJ whole genome shotgun (WGS) entry which is preliminary data.</text>
</comment>
<evidence type="ECO:0000313" key="9">
    <source>
        <dbReference type="EMBL" id="REH01178.1"/>
    </source>
</evidence>
<proteinExistence type="inferred from homology"/>
<organism evidence="9 10">
    <name type="scientific">Flavobacterium aquicola</name>
    <dbReference type="NCBI Taxonomy" id="1682742"/>
    <lineage>
        <taxon>Bacteria</taxon>
        <taxon>Pseudomonadati</taxon>
        <taxon>Bacteroidota</taxon>
        <taxon>Flavobacteriia</taxon>
        <taxon>Flavobacteriales</taxon>
        <taxon>Flavobacteriaceae</taxon>
        <taxon>Flavobacterium</taxon>
    </lineage>
</organism>
<dbReference type="Gene3D" id="1.25.40.390">
    <property type="match status" value="1"/>
</dbReference>
<evidence type="ECO:0000256" key="2">
    <source>
        <dbReference type="ARBA" id="ARBA00006275"/>
    </source>
</evidence>
<dbReference type="GO" id="GO:0009279">
    <property type="term" value="C:cell outer membrane"/>
    <property type="evidence" value="ECO:0007669"/>
    <property type="project" value="UniProtKB-SubCell"/>
</dbReference>
<accession>A0A3E0ESK3</accession>
<feature type="signal peptide" evidence="6">
    <location>
        <begin position="1"/>
        <end position="21"/>
    </location>
</feature>
<evidence type="ECO:0000256" key="4">
    <source>
        <dbReference type="ARBA" id="ARBA00023136"/>
    </source>
</evidence>
<evidence type="ECO:0000313" key="10">
    <source>
        <dbReference type="Proteomes" id="UP000257136"/>
    </source>
</evidence>
<comment type="similarity">
    <text evidence="2">Belongs to the SusD family.</text>
</comment>
<dbReference type="PROSITE" id="PS51257">
    <property type="entry name" value="PROKAR_LIPOPROTEIN"/>
    <property type="match status" value="1"/>
</dbReference>
<feature type="domain" description="RagB/SusD" evidence="7">
    <location>
        <begin position="302"/>
        <end position="525"/>
    </location>
</feature>
<dbReference type="Pfam" id="PF07980">
    <property type="entry name" value="SusD_RagB"/>
    <property type="match status" value="1"/>
</dbReference>
<reference evidence="9 10" key="1">
    <citation type="submission" date="2018-08" db="EMBL/GenBank/DDBJ databases">
        <title>Genomic Encyclopedia of Archaeal and Bacterial Type Strains, Phase II (KMG-II): from individual species to whole genera.</title>
        <authorList>
            <person name="Goeker M."/>
        </authorList>
    </citation>
    <scope>NUCLEOTIDE SEQUENCE [LARGE SCALE GENOMIC DNA]</scope>
    <source>
        <strain evidence="9 10">DSM 100880</strain>
    </source>
</reference>
<dbReference type="Pfam" id="PF14322">
    <property type="entry name" value="SusD-like_3"/>
    <property type="match status" value="1"/>
</dbReference>
<dbReference type="Proteomes" id="UP000257136">
    <property type="component" value="Unassembled WGS sequence"/>
</dbReference>